<evidence type="ECO:0000256" key="1">
    <source>
        <dbReference type="ARBA" id="ARBA00000189"/>
    </source>
</evidence>
<dbReference type="Gramene" id="mRNA:HanXRQr2_Chr01g0006461">
    <property type="protein sequence ID" value="mRNA:HanXRQr2_Chr01g0006461"/>
    <property type="gene ID" value="HanXRQr2_Chr01g0006461"/>
</dbReference>
<dbReference type="EMBL" id="MNCJ02000316">
    <property type="protein sequence ID" value="KAF5820810.1"/>
    <property type="molecule type" value="Genomic_DNA"/>
</dbReference>
<protein>
    <recommendedName>
        <fullName evidence="3">peroxidase</fullName>
        <ecNumber evidence="3">1.11.1.7</ecNumber>
    </recommendedName>
</protein>
<feature type="binding site" evidence="9">
    <location>
        <position position="50"/>
    </location>
    <ligand>
        <name>Ca(2+)</name>
        <dbReference type="ChEBI" id="CHEBI:29108"/>
        <label>2</label>
    </ligand>
</feature>
<dbReference type="STRING" id="4232.A0A251VLX5"/>
<feature type="domain" description="Plant heme peroxidase family profile" evidence="11">
    <location>
        <begin position="22"/>
        <end position="122"/>
    </location>
</feature>
<evidence type="ECO:0000313" key="14">
    <source>
        <dbReference type="Proteomes" id="UP000215914"/>
    </source>
</evidence>
<evidence type="ECO:0000256" key="5">
    <source>
        <dbReference type="ARBA" id="ARBA00022617"/>
    </source>
</evidence>
<keyword evidence="8" id="KW-0408">Iron</keyword>
<dbReference type="EMBL" id="CM007890">
    <property type="protein sequence ID" value="OTG36056.1"/>
    <property type="molecule type" value="Genomic_DNA"/>
</dbReference>
<dbReference type="PANTHER" id="PTHR31517">
    <property type="match status" value="1"/>
</dbReference>
<keyword evidence="4 13" id="KW-0575">Peroxidase</keyword>
<dbReference type="AlphaFoldDB" id="A0A251VLX5"/>
<keyword evidence="7 12" id="KW-0560">Oxidoreductase</keyword>
<dbReference type="PROSITE" id="PS50873">
    <property type="entry name" value="PEROXIDASE_4"/>
    <property type="match status" value="1"/>
</dbReference>
<reference evidence="13" key="2">
    <citation type="submission" date="2017-02" db="EMBL/GenBank/DDBJ databases">
        <title>Sunflower complete genome.</title>
        <authorList>
            <person name="Langlade N."/>
            <person name="Munos S."/>
        </authorList>
    </citation>
    <scope>NUCLEOTIDE SEQUENCE [LARGE SCALE GENOMIC DNA]</scope>
    <source>
        <tissue evidence="13">Leaves</tissue>
    </source>
</reference>
<dbReference type="SUPFAM" id="SSF48113">
    <property type="entry name" value="Heme-dependent peroxidases"/>
    <property type="match status" value="1"/>
</dbReference>
<keyword evidence="5" id="KW-0349">Heme</keyword>
<evidence type="ECO:0000256" key="7">
    <source>
        <dbReference type="ARBA" id="ARBA00023002"/>
    </source>
</evidence>
<evidence type="ECO:0000259" key="11">
    <source>
        <dbReference type="PROSITE" id="PS50873"/>
    </source>
</evidence>
<evidence type="ECO:0000256" key="9">
    <source>
        <dbReference type="PIRSR" id="PIRSR600823-3"/>
    </source>
</evidence>
<dbReference type="Gene3D" id="1.10.420.10">
    <property type="entry name" value="Peroxidase, domain 2"/>
    <property type="match status" value="1"/>
</dbReference>
<dbReference type="PANTHER" id="PTHR31517:SF84">
    <property type="entry name" value="PEROXIDASE"/>
    <property type="match status" value="1"/>
</dbReference>
<dbReference type="InParanoid" id="A0A251VLX5"/>
<evidence type="ECO:0000256" key="10">
    <source>
        <dbReference type="RuleBase" id="RU004241"/>
    </source>
</evidence>
<dbReference type="Pfam" id="PF00141">
    <property type="entry name" value="peroxidase"/>
    <property type="match status" value="1"/>
</dbReference>
<dbReference type="InterPro" id="IPR000823">
    <property type="entry name" value="Peroxidase_pln"/>
</dbReference>
<name>A0A251VLX5_HELAN</name>
<evidence type="ECO:0000313" key="13">
    <source>
        <dbReference type="EMBL" id="OTG36056.1"/>
    </source>
</evidence>
<evidence type="ECO:0000256" key="3">
    <source>
        <dbReference type="ARBA" id="ARBA00012313"/>
    </source>
</evidence>
<keyword evidence="9" id="KW-0106">Calcium</keyword>
<organism evidence="13 14">
    <name type="scientific">Helianthus annuus</name>
    <name type="common">Common sunflower</name>
    <dbReference type="NCBI Taxonomy" id="4232"/>
    <lineage>
        <taxon>Eukaryota</taxon>
        <taxon>Viridiplantae</taxon>
        <taxon>Streptophyta</taxon>
        <taxon>Embryophyta</taxon>
        <taxon>Tracheophyta</taxon>
        <taxon>Spermatophyta</taxon>
        <taxon>Magnoliopsida</taxon>
        <taxon>eudicotyledons</taxon>
        <taxon>Gunneridae</taxon>
        <taxon>Pentapetalae</taxon>
        <taxon>asterids</taxon>
        <taxon>campanulids</taxon>
        <taxon>Asterales</taxon>
        <taxon>Asteraceae</taxon>
        <taxon>Asteroideae</taxon>
        <taxon>Heliantheae alliance</taxon>
        <taxon>Heliantheae</taxon>
        <taxon>Helianthus</taxon>
    </lineage>
</organism>
<comment type="catalytic activity">
    <reaction evidence="1">
        <text>2 a phenolic donor + H2O2 = 2 a phenolic radical donor + 2 H2O</text>
        <dbReference type="Rhea" id="RHEA:56136"/>
        <dbReference type="ChEBI" id="CHEBI:15377"/>
        <dbReference type="ChEBI" id="CHEBI:16240"/>
        <dbReference type="ChEBI" id="CHEBI:139520"/>
        <dbReference type="ChEBI" id="CHEBI:139521"/>
        <dbReference type="EC" id="1.11.1.7"/>
    </reaction>
</comment>
<dbReference type="GO" id="GO:0046872">
    <property type="term" value="F:metal ion binding"/>
    <property type="evidence" value="ECO:0007669"/>
    <property type="project" value="UniProtKB-KW"/>
</dbReference>
<evidence type="ECO:0000256" key="6">
    <source>
        <dbReference type="ARBA" id="ARBA00022723"/>
    </source>
</evidence>
<evidence type="ECO:0000256" key="8">
    <source>
        <dbReference type="ARBA" id="ARBA00023004"/>
    </source>
</evidence>
<comment type="similarity">
    <text evidence="10">Belongs to the peroxidase family.</text>
</comment>
<dbReference type="Proteomes" id="UP000215914">
    <property type="component" value="Chromosome 1"/>
</dbReference>
<comment type="cofactor">
    <cofactor evidence="9">
        <name>Ca(2+)</name>
        <dbReference type="ChEBI" id="CHEBI:29108"/>
    </cofactor>
    <text evidence="9">Binds 2 calcium ions per subunit.</text>
</comment>
<accession>A0A251VLX5</accession>
<comment type="cofactor">
    <cofactor evidence="2">
        <name>heme b</name>
        <dbReference type="ChEBI" id="CHEBI:60344"/>
    </cofactor>
</comment>
<keyword evidence="6 9" id="KW-0479">Metal-binding</keyword>
<keyword evidence="14" id="KW-1185">Reference proteome</keyword>
<reference evidence="12" key="3">
    <citation type="submission" date="2020-06" db="EMBL/GenBank/DDBJ databases">
        <title>Helianthus annuus Genome sequencing and assembly Release 2.</title>
        <authorList>
            <person name="Gouzy J."/>
            <person name="Langlade N."/>
            <person name="Munos S."/>
        </authorList>
    </citation>
    <scope>NUCLEOTIDE SEQUENCE</scope>
    <source>
        <tissue evidence="12">Leaves</tissue>
    </source>
</reference>
<evidence type="ECO:0000313" key="12">
    <source>
        <dbReference type="EMBL" id="KAF5820810.1"/>
    </source>
</evidence>
<dbReference type="GO" id="GO:0006979">
    <property type="term" value="P:response to oxidative stress"/>
    <property type="evidence" value="ECO:0007669"/>
    <property type="project" value="InterPro"/>
</dbReference>
<dbReference type="PRINTS" id="PR00461">
    <property type="entry name" value="PLPEROXIDASE"/>
</dbReference>
<dbReference type="InterPro" id="IPR002016">
    <property type="entry name" value="Haem_peroxidase"/>
</dbReference>
<evidence type="ECO:0000256" key="4">
    <source>
        <dbReference type="ARBA" id="ARBA00022559"/>
    </source>
</evidence>
<reference evidence="12 14" key="1">
    <citation type="journal article" date="2017" name="Nature">
        <title>The sunflower genome provides insights into oil metabolism, flowering and Asterid evolution.</title>
        <authorList>
            <person name="Badouin H."/>
            <person name="Gouzy J."/>
            <person name="Grassa C.J."/>
            <person name="Murat F."/>
            <person name="Staton S.E."/>
            <person name="Cottret L."/>
            <person name="Lelandais-Briere C."/>
            <person name="Owens G.L."/>
            <person name="Carrere S."/>
            <person name="Mayjonade B."/>
            <person name="Legrand L."/>
            <person name="Gill N."/>
            <person name="Kane N.C."/>
            <person name="Bowers J.E."/>
            <person name="Hubner S."/>
            <person name="Bellec A."/>
            <person name="Berard A."/>
            <person name="Berges H."/>
            <person name="Blanchet N."/>
            <person name="Boniface M.C."/>
            <person name="Brunel D."/>
            <person name="Catrice O."/>
            <person name="Chaidir N."/>
            <person name="Claudel C."/>
            <person name="Donnadieu C."/>
            <person name="Faraut T."/>
            <person name="Fievet G."/>
            <person name="Helmstetter N."/>
            <person name="King M."/>
            <person name="Knapp S.J."/>
            <person name="Lai Z."/>
            <person name="Le Paslier M.C."/>
            <person name="Lippi Y."/>
            <person name="Lorenzon L."/>
            <person name="Mandel J.R."/>
            <person name="Marage G."/>
            <person name="Marchand G."/>
            <person name="Marquand E."/>
            <person name="Bret-Mestries E."/>
            <person name="Morien E."/>
            <person name="Nambeesan S."/>
            <person name="Nguyen T."/>
            <person name="Pegot-Espagnet P."/>
            <person name="Pouilly N."/>
            <person name="Raftis F."/>
            <person name="Sallet E."/>
            <person name="Schiex T."/>
            <person name="Thomas J."/>
            <person name="Vandecasteele C."/>
            <person name="Vares D."/>
            <person name="Vear F."/>
            <person name="Vautrin S."/>
            <person name="Crespi M."/>
            <person name="Mangin B."/>
            <person name="Burke J.M."/>
            <person name="Salse J."/>
            <person name="Munos S."/>
            <person name="Vincourt P."/>
            <person name="Rieseberg L.H."/>
            <person name="Langlade N.B."/>
        </authorList>
    </citation>
    <scope>NUCLEOTIDE SEQUENCE [LARGE SCALE GENOMIC DNA]</scope>
    <source>
        <strain evidence="14">cv. SF193</strain>
        <tissue evidence="12">Leaves</tissue>
    </source>
</reference>
<sequence length="122" mass="13881">MYFLGFATDFAMLVFKNFSIFCYQFLCRLNLLTDFATILIKPHSGFKTFDDSYYRLVTKRRGLLQSDAALLNDPETRAYLVQSTSHGSTFFTDFGVSMVKMGRIGVLTGSQGEVRKVCSKRN</sequence>
<dbReference type="GO" id="GO:0020037">
    <property type="term" value="F:heme binding"/>
    <property type="evidence" value="ECO:0007669"/>
    <property type="project" value="InterPro"/>
</dbReference>
<evidence type="ECO:0000256" key="2">
    <source>
        <dbReference type="ARBA" id="ARBA00001970"/>
    </source>
</evidence>
<dbReference type="EC" id="1.11.1.7" evidence="3"/>
<dbReference type="GO" id="GO:0140825">
    <property type="term" value="F:lactoperoxidase activity"/>
    <property type="evidence" value="ECO:0007669"/>
    <property type="project" value="UniProtKB-EC"/>
</dbReference>
<proteinExistence type="inferred from homology"/>
<gene>
    <name evidence="13" type="ORF">HannXRQ_Chr01g0003431</name>
    <name evidence="12" type="ORF">HanXRQr2_Chr01g0006461</name>
</gene>
<dbReference type="InterPro" id="IPR010255">
    <property type="entry name" value="Haem_peroxidase_sf"/>
</dbReference>